<dbReference type="EMBL" id="JASBWR010000105">
    <property type="protein sequence ID" value="KAJ9095048.1"/>
    <property type="molecule type" value="Genomic_DNA"/>
</dbReference>
<comment type="caution">
    <text evidence="1">The sequence shown here is derived from an EMBL/GenBank/DDBJ whole genome shotgun (WGS) entry which is preliminary data.</text>
</comment>
<protein>
    <submittedName>
        <fullName evidence="1">Uncharacterized protein</fullName>
    </submittedName>
</protein>
<name>A0ACC2V6S6_9TREE</name>
<accession>A0ACC2V6S6</accession>
<proteinExistence type="predicted"/>
<organism evidence="1 2">
    <name type="scientific">Naganishia cerealis</name>
    <dbReference type="NCBI Taxonomy" id="610337"/>
    <lineage>
        <taxon>Eukaryota</taxon>
        <taxon>Fungi</taxon>
        <taxon>Dikarya</taxon>
        <taxon>Basidiomycota</taxon>
        <taxon>Agaricomycotina</taxon>
        <taxon>Tremellomycetes</taxon>
        <taxon>Filobasidiales</taxon>
        <taxon>Filobasidiaceae</taxon>
        <taxon>Naganishia</taxon>
    </lineage>
</organism>
<keyword evidence="2" id="KW-1185">Reference proteome</keyword>
<dbReference type="Proteomes" id="UP001241377">
    <property type="component" value="Unassembled WGS sequence"/>
</dbReference>
<evidence type="ECO:0000313" key="1">
    <source>
        <dbReference type="EMBL" id="KAJ9095048.1"/>
    </source>
</evidence>
<reference evidence="1" key="1">
    <citation type="submission" date="2023-04" db="EMBL/GenBank/DDBJ databases">
        <title>Draft Genome sequencing of Naganishia species isolated from polar environments using Oxford Nanopore Technology.</title>
        <authorList>
            <person name="Leo P."/>
            <person name="Venkateswaran K."/>
        </authorList>
    </citation>
    <scope>NUCLEOTIDE SEQUENCE</scope>
    <source>
        <strain evidence="1">MNA-CCFEE 5261</strain>
    </source>
</reference>
<gene>
    <name evidence="1" type="ORF">QFC19_007728</name>
</gene>
<evidence type="ECO:0000313" key="2">
    <source>
        <dbReference type="Proteomes" id="UP001241377"/>
    </source>
</evidence>
<sequence>MSTAESAAQPNPQPIATTSQEHSAAESAQVAAAQKPQGVAKPKKEKKSAGDAGTVTELNPPPEFFAHRNAIFDKYKKEYEDRIAQLPRQEIEITLPDGKIVNGTSWETTPFKVAEGIAKSLAERVIISKVNGELWDLHRPLEGSCSLALLDFDSPDNDYEARQVFWHSSAHVLGEACEKCMDDCCLGYGPPQESGGFFYEMRLKDNRPITPADFPGLEASFKKAVKEKQPFERLELPKEALLEMFSNSSSYFLADAKNDTLQRLYGISFPDSKQLTEYKKFIEEAEKRDHRRIGKHQELFMFHELSPGSAFFLPMGQRIYNTLTQFIRSEYHKRGYQEVGSPNMFNAKLWETSGHWANYADDMFQLDVDKEKFAIKPMNCPGHCLIFDARERSYKELPLRMAEFGVLHRNEASGALSGLTRVRRFVQDDAHIFCTPDQIEDEIAGVFDLLETVYGALGFTYKVGLSTRNPDKFIGDLAVWDKAEDQLKRVLERVFPGQWKLNEGDGAFYGPKIDIAISDALKREFQCATIQLDFNLPERFKLQYRAPAKEGENDLLRPVMIHRAILGSIERFIGILTEHCAGNWPFWVSPRQVIVVPVAAAYNEYASSVAKKLWDAGIFSETDLTGDTLKKKILNAEVARWNYILVVGEDELRDQSVNCRSRDDEKKGRSATLPLNDFVRKCLALKENRGGVSSTNVLMEL</sequence>